<dbReference type="EMBL" id="JANAVB010029619">
    <property type="protein sequence ID" value="KAJ6814560.1"/>
    <property type="molecule type" value="Genomic_DNA"/>
</dbReference>
<accession>A0AAX6FDK8</accession>
<gene>
    <name evidence="1" type="ORF">M6B38_137210</name>
</gene>
<reference evidence="1" key="2">
    <citation type="submission" date="2023-04" db="EMBL/GenBank/DDBJ databases">
        <authorList>
            <person name="Bruccoleri R.E."/>
            <person name="Oakeley E.J."/>
            <person name="Faust A.-M."/>
            <person name="Dessus-Babus S."/>
            <person name="Altorfer M."/>
            <person name="Burckhardt D."/>
            <person name="Oertli M."/>
            <person name="Naumann U."/>
            <person name="Petersen F."/>
            <person name="Wong J."/>
        </authorList>
    </citation>
    <scope>NUCLEOTIDE SEQUENCE</scope>
    <source>
        <strain evidence="1">GSM-AAB239-AS_SAM_17_03QT</strain>
        <tissue evidence="1">Leaf</tissue>
    </source>
</reference>
<sequence length="93" mass="9631">MVVVVVSLDEVGVGRNGRVGGCVGRSAAESSAGGTTLARKRRARPGFRARTDARYCCAHSSRRQPGNADGVGSACGMRRSLRRLRSGAPICGA</sequence>
<dbReference type="AlphaFoldDB" id="A0AAX6FDK8"/>
<reference evidence="1" key="1">
    <citation type="journal article" date="2023" name="GigaByte">
        <title>Genome assembly of the bearded iris, Iris pallida Lam.</title>
        <authorList>
            <person name="Bruccoleri R.E."/>
            <person name="Oakeley E.J."/>
            <person name="Faust A.M.E."/>
            <person name="Altorfer M."/>
            <person name="Dessus-Babus S."/>
            <person name="Burckhardt D."/>
            <person name="Oertli M."/>
            <person name="Naumann U."/>
            <person name="Petersen F."/>
            <person name="Wong J."/>
        </authorList>
    </citation>
    <scope>NUCLEOTIDE SEQUENCE</scope>
    <source>
        <strain evidence="1">GSM-AAB239-AS_SAM_17_03QT</strain>
    </source>
</reference>
<name>A0AAX6FDK8_IRIPA</name>
<evidence type="ECO:0000313" key="1">
    <source>
        <dbReference type="EMBL" id="KAJ6814560.1"/>
    </source>
</evidence>
<comment type="caution">
    <text evidence="1">The sequence shown here is derived from an EMBL/GenBank/DDBJ whole genome shotgun (WGS) entry which is preliminary data.</text>
</comment>
<keyword evidence="2" id="KW-1185">Reference proteome</keyword>
<protein>
    <submittedName>
        <fullName evidence="1">Pollen-specific leucine-rich repeat extensin-like protein 3</fullName>
    </submittedName>
</protein>
<dbReference type="Proteomes" id="UP001140949">
    <property type="component" value="Unassembled WGS sequence"/>
</dbReference>
<organism evidence="1 2">
    <name type="scientific">Iris pallida</name>
    <name type="common">Sweet iris</name>
    <dbReference type="NCBI Taxonomy" id="29817"/>
    <lineage>
        <taxon>Eukaryota</taxon>
        <taxon>Viridiplantae</taxon>
        <taxon>Streptophyta</taxon>
        <taxon>Embryophyta</taxon>
        <taxon>Tracheophyta</taxon>
        <taxon>Spermatophyta</taxon>
        <taxon>Magnoliopsida</taxon>
        <taxon>Liliopsida</taxon>
        <taxon>Asparagales</taxon>
        <taxon>Iridaceae</taxon>
        <taxon>Iridoideae</taxon>
        <taxon>Irideae</taxon>
        <taxon>Iris</taxon>
    </lineage>
</organism>
<evidence type="ECO:0000313" key="2">
    <source>
        <dbReference type="Proteomes" id="UP001140949"/>
    </source>
</evidence>
<proteinExistence type="predicted"/>